<organism evidence="2 3">
    <name type="scientific">Lupinus angustifolius</name>
    <name type="common">Narrow-leaved blue lupine</name>
    <dbReference type="NCBI Taxonomy" id="3871"/>
    <lineage>
        <taxon>Eukaryota</taxon>
        <taxon>Viridiplantae</taxon>
        <taxon>Streptophyta</taxon>
        <taxon>Embryophyta</taxon>
        <taxon>Tracheophyta</taxon>
        <taxon>Spermatophyta</taxon>
        <taxon>Magnoliopsida</taxon>
        <taxon>eudicotyledons</taxon>
        <taxon>Gunneridae</taxon>
        <taxon>Pentapetalae</taxon>
        <taxon>rosids</taxon>
        <taxon>fabids</taxon>
        <taxon>Fabales</taxon>
        <taxon>Fabaceae</taxon>
        <taxon>Papilionoideae</taxon>
        <taxon>50 kb inversion clade</taxon>
        <taxon>genistoids sensu lato</taxon>
        <taxon>core genistoids</taxon>
        <taxon>Genisteae</taxon>
        <taxon>Lupinus</taxon>
    </lineage>
</organism>
<proteinExistence type="predicted"/>
<evidence type="ECO:0000313" key="3">
    <source>
        <dbReference type="Proteomes" id="UP000188354"/>
    </source>
</evidence>
<dbReference type="Proteomes" id="UP000188354">
    <property type="component" value="Chromosome LG06"/>
</dbReference>
<evidence type="ECO:0000256" key="1">
    <source>
        <dbReference type="SAM" id="MobiDB-lite"/>
    </source>
</evidence>
<dbReference type="AlphaFoldDB" id="A0A1J7HCS6"/>
<dbReference type="EMBL" id="CM007366">
    <property type="protein sequence ID" value="OIW10428.1"/>
    <property type="molecule type" value="Genomic_DNA"/>
</dbReference>
<protein>
    <submittedName>
        <fullName evidence="2">Uncharacterized protein</fullName>
    </submittedName>
</protein>
<dbReference type="Gramene" id="OIW10428">
    <property type="protein sequence ID" value="OIW10428"/>
    <property type="gene ID" value="TanjilG_24988"/>
</dbReference>
<evidence type="ECO:0000313" key="2">
    <source>
        <dbReference type="EMBL" id="OIW10428.1"/>
    </source>
</evidence>
<sequence length="52" mass="5792">MMELMVKMDEQHAQRLDQIDAKMGTISPIIANGGPNSGHSAQPFQVLKRWSP</sequence>
<gene>
    <name evidence="2" type="ORF">TanjilG_24988</name>
</gene>
<accession>A0A1J7HCS6</accession>
<keyword evidence="3" id="KW-1185">Reference proteome</keyword>
<name>A0A1J7HCS6_LUPAN</name>
<feature type="region of interest" description="Disordered" evidence="1">
    <location>
        <begin position="27"/>
        <end position="52"/>
    </location>
</feature>
<reference evidence="2 3" key="1">
    <citation type="journal article" date="2017" name="Plant Biotechnol. J.">
        <title>A comprehensive draft genome sequence for lupin (Lupinus angustifolius), an emerging health food: insights into plant-microbe interactions and legume evolution.</title>
        <authorList>
            <person name="Hane J.K."/>
            <person name="Ming Y."/>
            <person name="Kamphuis L.G."/>
            <person name="Nelson M.N."/>
            <person name="Garg G."/>
            <person name="Atkins C.A."/>
            <person name="Bayer P.E."/>
            <person name="Bravo A."/>
            <person name="Bringans S."/>
            <person name="Cannon S."/>
            <person name="Edwards D."/>
            <person name="Foley R."/>
            <person name="Gao L.L."/>
            <person name="Harrison M.J."/>
            <person name="Huang W."/>
            <person name="Hurgobin B."/>
            <person name="Li S."/>
            <person name="Liu C.W."/>
            <person name="McGrath A."/>
            <person name="Morahan G."/>
            <person name="Murray J."/>
            <person name="Weller J."/>
            <person name="Jian J."/>
            <person name="Singh K.B."/>
        </authorList>
    </citation>
    <scope>NUCLEOTIDE SEQUENCE [LARGE SCALE GENOMIC DNA]</scope>
    <source>
        <strain evidence="3">cv. Tanjil</strain>
        <tissue evidence="2">Whole plant</tissue>
    </source>
</reference>